<evidence type="ECO:0000313" key="1">
    <source>
        <dbReference type="EMBL" id="MDQ0904117.1"/>
    </source>
</evidence>
<accession>A0AAW8F606</accession>
<evidence type="ECO:0000313" key="2">
    <source>
        <dbReference type="Proteomes" id="UP001234216"/>
    </source>
</evidence>
<sequence>MNAEKRLTSEELVEELRSALDAESGWIPALVGSEGPVGVTVGATLDVLVARLWEFADAPTTPGPVAQQLAHAAEAADAALVSEGAAQYGALGAAYAYVIQARQATSR</sequence>
<reference evidence="1" key="1">
    <citation type="submission" date="2023-07" db="EMBL/GenBank/DDBJ databases">
        <title>Comparative genomics of wheat-associated soil bacteria to identify genetic determinants of phenazine resistance.</title>
        <authorList>
            <person name="Mouncey N."/>
        </authorList>
    </citation>
    <scope>NUCLEOTIDE SEQUENCE</scope>
    <source>
        <strain evidence="1">V4I22</strain>
    </source>
</reference>
<comment type="caution">
    <text evidence="1">The sequence shown here is derived from an EMBL/GenBank/DDBJ whole genome shotgun (WGS) entry which is preliminary data.</text>
</comment>
<organism evidence="1 2">
    <name type="scientific">Streptomyces canus</name>
    <dbReference type="NCBI Taxonomy" id="58343"/>
    <lineage>
        <taxon>Bacteria</taxon>
        <taxon>Bacillati</taxon>
        <taxon>Actinomycetota</taxon>
        <taxon>Actinomycetes</taxon>
        <taxon>Kitasatosporales</taxon>
        <taxon>Streptomycetaceae</taxon>
        <taxon>Streptomyces</taxon>
        <taxon>Streptomyces aurantiacus group</taxon>
    </lineage>
</organism>
<dbReference type="RefSeq" id="WP_306971623.1">
    <property type="nucleotide sequence ID" value="NZ_JAUSZV010000001.1"/>
</dbReference>
<name>A0AAW8F606_9ACTN</name>
<protein>
    <submittedName>
        <fullName evidence="1">Uncharacterized protein</fullName>
    </submittedName>
</protein>
<dbReference type="EMBL" id="JAUSZV010000001">
    <property type="protein sequence ID" value="MDQ0904117.1"/>
    <property type="molecule type" value="Genomic_DNA"/>
</dbReference>
<gene>
    <name evidence="1" type="ORF">QFZ22_000102</name>
</gene>
<dbReference type="AlphaFoldDB" id="A0AAW8F606"/>
<dbReference type="Proteomes" id="UP001234216">
    <property type="component" value="Unassembled WGS sequence"/>
</dbReference>
<proteinExistence type="predicted"/>